<dbReference type="Proteomes" id="UP001162992">
    <property type="component" value="Chromosome 10"/>
</dbReference>
<organism evidence="1 2">
    <name type="scientific">Diphasiastrum complanatum</name>
    <name type="common">Issler's clubmoss</name>
    <name type="synonym">Lycopodium complanatum</name>
    <dbReference type="NCBI Taxonomy" id="34168"/>
    <lineage>
        <taxon>Eukaryota</taxon>
        <taxon>Viridiplantae</taxon>
        <taxon>Streptophyta</taxon>
        <taxon>Embryophyta</taxon>
        <taxon>Tracheophyta</taxon>
        <taxon>Lycopodiopsida</taxon>
        <taxon>Lycopodiales</taxon>
        <taxon>Lycopodiaceae</taxon>
        <taxon>Lycopodioideae</taxon>
        <taxon>Diphasiastrum</taxon>
    </lineage>
</organism>
<accession>A0ACC2CHF0</accession>
<name>A0ACC2CHF0_DIPCM</name>
<evidence type="ECO:0000313" key="2">
    <source>
        <dbReference type="Proteomes" id="UP001162992"/>
    </source>
</evidence>
<proteinExistence type="predicted"/>
<protein>
    <submittedName>
        <fullName evidence="1">Uncharacterized protein</fullName>
    </submittedName>
</protein>
<gene>
    <name evidence="1" type="ORF">O6H91_10G060500</name>
</gene>
<reference evidence="2" key="1">
    <citation type="journal article" date="2024" name="Proc. Natl. Acad. Sci. U.S.A.">
        <title>Extraordinary preservation of gene collinearity over three hundred million years revealed in homosporous lycophytes.</title>
        <authorList>
            <person name="Li C."/>
            <person name="Wickell D."/>
            <person name="Kuo L.Y."/>
            <person name="Chen X."/>
            <person name="Nie B."/>
            <person name="Liao X."/>
            <person name="Peng D."/>
            <person name="Ji J."/>
            <person name="Jenkins J."/>
            <person name="Williams M."/>
            <person name="Shu S."/>
            <person name="Plott C."/>
            <person name="Barry K."/>
            <person name="Rajasekar S."/>
            <person name="Grimwood J."/>
            <person name="Han X."/>
            <person name="Sun S."/>
            <person name="Hou Z."/>
            <person name="He W."/>
            <person name="Dai G."/>
            <person name="Sun C."/>
            <person name="Schmutz J."/>
            <person name="Leebens-Mack J.H."/>
            <person name="Li F.W."/>
            <person name="Wang L."/>
        </authorList>
    </citation>
    <scope>NUCLEOTIDE SEQUENCE [LARGE SCALE GENOMIC DNA]</scope>
    <source>
        <strain evidence="2">cv. PW_Plant_1</strain>
    </source>
</reference>
<evidence type="ECO:0000313" key="1">
    <source>
        <dbReference type="EMBL" id="KAJ7541458.1"/>
    </source>
</evidence>
<comment type="caution">
    <text evidence="1">The sequence shown here is derived from an EMBL/GenBank/DDBJ whole genome shotgun (WGS) entry which is preliminary data.</text>
</comment>
<sequence>MAKVPKHGAVNCQSCNVQLCFVKTRAFFESAYCEVCHEMNASRTRSALQEKEEQLKFLRGWDPSSMQPPHTDVVFQSSDGKFVQAHKAVLVGKSAVFKAMFSTQIMDYQNGLVKVDDMSYDELEKFIQFFYTAHLSSHDLEKHSIALLQAAGKYNIRALKSVCEEYLAKHVTKENVCSILELASKSDSRIMRDSILGLVLTFDFMKENSLSTVVKSFKIVSTFEGYKLYNEKHPLLVTQLFEALVERLPAELEDGRREEDNKRSMQIELKRYEGTFFPPSSEPSIIQYHSFATGPQNNLKSLKGQDT</sequence>
<keyword evidence="2" id="KW-1185">Reference proteome</keyword>
<dbReference type="EMBL" id="CM055101">
    <property type="protein sequence ID" value="KAJ7541458.1"/>
    <property type="molecule type" value="Genomic_DNA"/>
</dbReference>